<keyword evidence="1" id="KW-1133">Transmembrane helix</keyword>
<feature type="domain" description="Prepilin type IV endopeptidase peptidase" evidence="2">
    <location>
        <begin position="8"/>
        <end position="122"/>
    </location>
</feature>
<proteinExistence type="predicted"/>
<sequence length="340" mass="39245">MITYIRLILLLLVCIIISFTDIKRGKIQNQTIFFISGIGIVFDLIFYIFVERSLIVLFLSNAISLFLIGIILYAVGIWAGGDSKLLGVVAIIFPAELYWHCNYANCSLLAVLVLAFLSGYLYLFIDSLYFAMKHKKVISVKKGLNKVKTFLLGYLRTLVYIAAINQVYSYFVYTHIQINNVIYLSFLMLSVIVLNKFIIFKEKCIVLSFFVFDVGMVLFTGYVPISTKWENYIFIFVFMLMRIFFEEYNYEEINIDQLQEGMILSTTSTLHFLQSKVKGLPTISDESLKSRITKEELESIKRWKNSKYGRKTIVIVRKVPFAIFISIGIVLYLIIGEVLI</sequence>
<feature type="transmembrane region" description="Helical" evidence="1">
    <location>
        <begin position="205"/>
        <end position="223"/>
    </location>
</feature>
<feature type="transmembrane region" description="Helical" evidence="1">
    <location>
        <begin position="57"/>
        <end position="79"/>
    </location>
</feature>
<protein>
    <recommendedName>
        <fullName evidence="2">Prepilin type IV endopeptidase peptidase domain-containing protein</fullName>
    </recommendedName>
</protein>
<keyword evidence="1" id="KW-0472">Membrane</keyword>
<evidence type="ECO:0000313" key="3">
    <source>
        <dbReference type="EMBL" id="BCN31080.1"/>
    </source>
</evidence>
<keyword evidence="4" id="KW-1185">Reference proteome</keyword>
<dbReference type="RefSeq" id="WP_271712228.1">
    <property type="nucleotide sequence ID" value="NZ_AP024169.1"/>
</dbReference>
<feature type="transmembrane region" description="Helical" evidence="1">
    <location>
        <begin position="314"/>
        <end position="335"/>
    </location>
</feature>
<feature type="transmembrane region" description="Helical" evidence="1">
    <location>
        <begin position="108"/>
        <end position="129"/>
    </location>
</feature>
<evidence type="ECO:0000256" key="1">
    <source>
        <dbReference type="SAM" id="Phobius"/>
    </source>
</evidence>
<name>A0A7R7ELI2_9FIRM</name>
<dbReference type="KEGG" id="ahb:bsdtb5_23750"/>
<dbReference type="EMBL" id="AP024169">
    <property type="protein sequence ID" value="BCN31080.1"/>
    <property type="molecule type" value="Genomic_DNA"/>
</dbReference>
<organism evidence="3 4">
    <name type="scientific">Anaeromicropila herbilytica</name>
    <dbReference type="NCBI Taxonomy" id="2785025"/>
    <lineage>
        <taxon>Bacteria</taxon>
        <taxon>Bacillati</taxon>
        <taxon>Bacillota</taxon>
        <taxon>Clostridia</taxon>
        <taxon>Lachnospirales</taxon>
        <taxon>Lachnospiraceae</taxon>
        <taxon>Anaeromicropila</taxon>
    </lineage>
</organism>
<dbReference type="GO" id="GO:0016020">
    <property type="term" value="C:membrane"/>
    <property type="evidence" value="ECO:0007669"/>
    <property type="project" value="InterPro"/>
</dbReference>
<evidence type="ECO:0000313" key="4">
    <source>
        <dbReference type="Proteomes" id="UP000595897"/>
    </source>
</evidence>
<reference evidence="3 4" key="1">
    <citation type="submission" date="2020-11" db="EMBL/GenBank/DDBJ databases">
        <title>Draft genome sequencing of a Lachnospiraceae strain isolated from anoxic soil subjected to BSD treatment.</title>
        <authorList>
            <person name="Uek A."/>
            <person name="Tonouchi A."/>
        </authorList>
    </citation>
    <scope>NUCLEOTIDE SEQUENCE [LARGE SCALE GENOMIC DNA]</scope>
    <source>
        <strain evidence="3 4">TB5</strain>
    </source>
</reference>
<dbReference type="AlphaFoldDB" id="A0A7R7ELI2"/>
<evidence type="ECO:0000259" key="2">
    <source>
        <dbReference type="Pfam" id="PF01478"/>
    </source>
</evidence>
<feature type="transmembrane region" description="Helical" evidence="1">
    <location>
        <begin position="32"/>
        <end position="50"/>
    </location>
</feature>
<gene>
    <name evidence="3" type="ORF">bsdtb5_23750</name>
</gene>
<dbReference type="Gene3D" id="1.20.120.1220">
    <property type="match status" value="1"/>
</dbReference>
<dbReference type="Pfam" id="PF01478">
    <property type="entry name" value="Peptidase_A24"/>
    <property type="match status" value="1"/>
</dbReference>
<dbReference type="InterPro" id="IPR000045">
    <property type="entry name" value="Prepilin_IV_endopep_pep"/>
</dbReference>
<feature type="transmembrane region" description="Helical" evidence="1">
    <location>
        <begin position="150"/>
        <end position="168"/>
    </location>
</feature>
<feature type="transmembrane region" description="Helical" evidence="1">
    <location>
        <begin position="229"/>
        <end position="245"/>
    </location>
</feature>
<accession>A0A7R7ELI2</accession>
<keyword evidence="1" id="KW-0812">Transmembrane</keyword>
<dbReference type="GO" id="GO:0004190">
    <property type="term" value="F:aspartic-type endopeptidase activity"/>
    <property type="evidence" value="ECO:0007669"/>
    <property type="project" value="InterPro"/>
</dbReference>
<dbReference type="Proteomes" id="UP000595897">
    <property type="component" value="Chromosome"/>
</dbReference>
<feature type="transmembrane region" description="Helical" evidence="1">
    <location>
        <begin position="180"/>
        <end position="198"/>
    </location>
</feature>